<feature type="domain" description="M23ase beta-sheet core" evidence="2">
    <location>
        <begin position="218"/>
        <end position="312"/>
    </location>
</feature>
<gene>
    <name evidence="3" type="ORF">PPT_M1_13</name>
</gene>
<sequence>MRRRLKLSRISLQISSRLVWFSSHQVVRLFCLFLISISLVLTQSLFLQTVSNPAIPARLSLQPTKAFPGDVLRADLKVAKGVETVNLFLGSQRIAFQRQVGLDHWLGLVGIDLETKPGGYSLKGRVVFEGGQIVELEQVFQVLPKAFPVQRIQVEEKYVTLDPKAEKRVEEESRKLKAIWQTFTPQKLWQSRFLSPVASQLTSGFGRRRIVNNQPRSPHSGVDLKATTGTPIKAGNAGKVVLAEDLYFSGNTVVLDHGLGLYTFYAHCSSMAVSPGDTVTRGQVIGEVGATGRVTGPHLHWACRLNEARVNPLELTRAWMAEAPPASKLTQSRRGVQAE</sequence>
<organism evidence="3">
    <name type="scientific">uncultured marine bacterium PPT_M1</name>
    <dbReference type="NCBI Taxonomy" id="1381396"/>
    <lineage>
        <taxon>Bacteria</taxon>
        <taxon>environmental samples</taxon>
    </lineage>
</organism>
<dbReference type="Pfam" id="PF01551">
    <property type="entry name" value="Peptidase_M23"/>
    <property type="match status" value="1"/>
</dbReference>
<dbReference type="Gene3D" id="2.70.70.10">
    <property type="entry name" value="Glucose Permease (Domain IIA)"/>
    <property type="match status" value="1"/>
</dbReference>
<proteinExistence type="predicted"/>
<dbReference type="CDD" id="cd12797">
    <property type="entry name" value="M23_peptidase"/>
    <property type="match status" value="1"/>
</dbReference>
<accession>A0A067XRR2</accession>
<keyword evidence="1" id="KW-0812">Transmembrane</keyword>
<feature type="transmembrane region" description="Helical" evidence="1">
    <location>
        <begin position="26"/>
        <end position="46"/>
    </location>
</feature>
<dbReference type="PANTHER" id="PTHR21666">
    <property type="entry name" value="PEPTIDASE-RELATED"/>
    <property type="match status" value="1"/>
</dbReference>
<dbReference type="SUPFAM" id="SSF51261">
    <property type="entry name" value="Duplicated hybrid motif"/>
    <property type="match status" value="1"/>
</dbReference>
<dbReference type="InterPro" id="IPR050570">
    <property type="entry name" value="Cell_wall_metabolism_enzyme"/>
</dbReference>
<keyword evidence="1" id="KW-1133">Transmembrane helix</keyword>
<dbReference type="PANTHER" id="PTHR21666:SF270">
    <property type="entry name" value="MUREIN HYDROLASE ACTIVATOR ENVC"/>
    <property type="match status" value="1"/>
</dbReference>
<evidence type="ECO:0000256" key="1">
    <source>
        <dbReference type="SAM" id="Phobius"/>
    </source>
</evidence>
<dbReference type="EMBL" id="KC770997">
    <property type="protein sequence ID" value="AGT45858.1"/>
    <property type="molecule type" value="Genomic_DNA"/>
</dbReference>
<name>A0A067XRR2_9BACT</name>
<evidence type="ECO:0000313" key="3">
    <source>
        <dbReference type="EMBL" id="AGT45858.1"/>
    </source>
</evidence>
<dbReference type="InterPro" id="IPR011055">
    <property type="entry name" value="Dup_hybrid_motif"/>
</dbReference>
<protein>
    <submittedName>
        <fullName evidence="3">Peptidase M23B</fullName>
    </submittedName>
</protein>
<dbReference type="Gene3D" id="2.60.40.1590">
    <property type="entry name" value="Peptidoglycan hydrolase domains"/>
    <property type="match status" value="1"/>
</dbReference>
<evidence type="ECO:0000259" key="2">
    <source>
        <dbReference type="Pfam" id="PF01551"/>
    </source>
</evidence>
<dbReference type="InterPro" id="IPR016047">
    <property type="entry name" value="M23ase_b-sheet_dom"/>
</dbReference>
<dbReference type="GO" id="GO:0004222">
    <property type="term" value="F:metalloendopeptidase activity"/>
    <property type="evidence" value="ECO:0007669"/>
    <property type="project" value="TreeGrafter"/>
</dbReference>
<reference evidence="3" key="1">
    <citation type="submission" date="2013-03" db="EMBL/GenBank/DDBJ databases">
        <authorList>
            <person name="Tan H."/>
            <person name="Mooij M.J."/>
            <person name="Barret M."/>
            <person name="O'Gara F."/>
        </authorList>
    </citation>
    <scope>NUCLEOTIDE SEQUENCE</scope>
</reference>
<dbReference type="AlphaFoldDB" id="A0A067XRR2"/>
<keyword evidence="1" id="KW-0472">Membrane</keyword>